<dbReference type="PANTHER" id="PTHR43790">
    <property type="entry name" value="CARBOHYDRATE TRANSPORT ATP-BINDING PROTEIN MG119-RELATED"/>
    <property type="match status" value="1"/>
</dbReference>
<evidence type="ECO:0000259" key="4">
    <source>
        <dbReference type="PROSITE" id="PS50893"/>
    </source>
</evidence>
<evidence type="ECO:0000313" key="5">
    <source>
        <dbReference type="EMBL" id="MBB6049120.1"/>
    </source>
</evidence>
<name>A0A7W9SML0_ARMRO</name>
<comment type="caution">
    <text evidence="5">The sequence shown here is derived from an EMBL/GenBank/DDBJ whole genome shotgun (WGS) entry which is preliminary data.</text>
</comment>
<evidence type="ECO:0000256" key="2">
    <source>
        <dbReference type="ARBA" id="ARBA00022840"/>
    </source>
</evidence>
<evidence type="ECO:0000256" key="1">
    <source>
        <dbReference type="ARBA" id="ARBA00022741"/>
    </source>
</evidence>
<feature type="domain" description="ABC transporter" evidence="4">
    <location>
        <begin position="28"/>
        <end position="265"/>
    </location>
</feature>
<dbReference type="RefSeq" id="WP_184192738.1">
    <property type="nucleotide sequence ID" value="NZ_JACHGW010000001.1"/>
</dbReference>
<dbReference type="GO" id="GO:0005524">
    <property type="term" value="F:ATP binding"/>
    <property type="evidence" value="ECO:0007669"/>
    <property type="project" value="UniProtKB-KW"/>
</dbReference>
<dbReference type="InterPro" id="IPR017871">
    <property type="entry name" value="ABC_transporter-like_CS"/>
</dbReference>
<feature type="compositionally biased region" description="Low complexity" evidence="3">
    <location>
        <begin position="279"/>
        <end position="292"/>
    </location>
</feature>
<protein>
    <submittedName>
        <fullName evidence="5">Simple sugar transport system ATP-binding protein</fullName>
    </submittedName>
</protein>
<sequence>MENPPPPPPSDGGAFSSVERGLGGDNLLEARALTRRFGSFTALDSVDFDLRAGEIHAVLGENGAGKSTLMNILSGLLRPSAGELLLEGTPTRFASPADATAQGIGMVHQHFLLVPPLSVAENLLLSADKGKGGPLSWPMKSVLAEAQELAQRLGWTIPWDAPAGSLPVGTQQRIEILKALRGQTRVLIFDEPTAVLTPTETPELFATLRQLAAEGKGIVFISHKLDEVLALSERVTVLRRGKVVERLVTAECDAGMLAEAMVGSQPVPSPQAISPGPSPRLVPRLPSSLDRSSLARKRGIPDSPSSRDEGAIGEEGSRLSGREMARSGGRELEVKEIPLTVHNLTLGKLNAISFTVAPGEILGFAGVDGNGQTELADCLSGMARPPQGEIRVGGQPLVPTPTAVRDARIGVIPADRQKRGLALELTITENLTLGVQDSPEFRKSVFLKAKALRARAEQLIQRFDIRAEGPDAKASSLSGGNQQKVVIARALAGEPKIVVAVNPTRGLDVGAISYVHKALREAQASGAAIVLISTELDEVLTLSDRVAVLFDGKLMGIVSPETPREDLGRLMGGAR</sequence>
<dbReference type="PROSITE" id="PS50893">
    <property type="entry name" value="ABC_TRANSPORTER_2"/>
    <property type="match status" value="2"/>
</dbReference>
<dbReference type="CDD" id="cd03215">
    <property type="entry name" value="ABC_Carb_Monos_II"/>
    <property type="match status" value="1"/>
</dbReference>
<dbReference type="Gene3D" id="3.40.50.300">
    <property type="entry name" value="P-loop containing nucleotide triphosphate hydrolases"/>
    <property type="match status" value="2"/>
</dbReference>
<dbReference type="GO" id="GO:0016887">
    <property type="term" value="F:ATP hydrolysis activity"/>
    <property type="evidence" value="ECO:0007669"/>
    <property type="project" value="InterPro"/>
</dbReference>
<dbReference type="InterPro" id="IPR027417">
    <property type="entry name" value="P-loop_NTPase"/>
</dbReference>
<evidence type="ECO:0000313" key="6">
    <source>
        <dbReference type="Proteomes" id="UP000520814"/>
    </source>
</evidence>
<dbReference type="Pfam" id="PF00005">
    <property type="entry name" value="ABC_tran"/>
    <property type="match status" value="2"/>
</dbReference>
<gene>
    <name evidence="5" type="ORF">HNQ39_000882</name>
</gene>
<dbReference type="SMART" id="SM00382">
    <property type="entry name" value="AAA"/>
    <property type="match status" value="2"/>
</dbReference>
<keyword evidence="1" id="KW-0547">Nucleotide-binding</keyword>
<dbReference type="SUPFAM" id="SSF52540">
    <property type="entry name" value="P-loop containing nucleoside triphosphate hydrolases"/>
    <property type="match status" value="2"/>
</dbReference>
<keyword evidence="2 5" id="KW-0067">ATP-binding</keyword>
<feature type="domain" description="ABC transporter" evidence="4">
    <location>
        <begin position="332"/>
        <end position="574"/>
    </location>
</feature>
<dbReference type="InterPro" id="IPR050107">
    <property type="entry name" value="ABC_carbohydrate_import_ATPase"/>
</dbReference>
<organism evidence="5 6">
    <name type="scientific">Armatimonas rosea</name>
    <dbReference type="NCBI Taxonomy" id="685828"/>
    <lineage>
        <taxon>Bacteria</taxon>
        <taxon>Bacillati</taxon>
        <taxon>Armatimonadota</taxon>
        <taxon>Armatimonadia</taxon>
        <taxon>Armatimonadales</taxon>
        <taxon>Armatimonadaceae</taxon>
        <taxon>Armatimonas</taxon>
    </lineage>
</organism>
<dbReference type="CDD" id="cd03216">
    <property type="entry name" value="ABC_Carb_Monos_I"/>
    <property type="match status" value="1"/>
</dbReference>
<dbReference type="InterPro" id="IPR003593">
    <property type="entry name" value="AAA+_ATPase"/>
</dbReference>
<dbReference type="InterPro" id="IPR003439">
    <property type="entry name" value="ABC_transporter-like_ATP-bd"/>
</dbReference>
<feature type="compositionally biased region" description="Basic and acidic residues" evidence="3">
    <location>
        <begin position="305"/>
        <end position="329"/>
    </location>
</feature>
<reference evidence="5 6" key="1">
    <citation type="submission" date="2020-08" db="EMBL/GenBank/DDBJ databases">
        <title>Genomic Encyclopedia of Type Strains, Phase IV (KMG-IV): sequencing the most valuable type-strain genomes for metagenomic binning, comparative biology and taxonomic classification.</title>
        <authorList>
            <person name="Goeker M."/>
        </authorList>
    </citation>
    <scope>NUCLEOTIDE SEQUENCE [LARGE SCALE GENOMIC DNA]</scope>
    <source>
        <strain evidence="5 6">DSM 23562</strain>
    </source>
</reference>
<dbReference type="PANTHER" id="PTHR43790:SF4">
    <property type="entry name" value="GUANOSINE IMPORT ATP-BINDING PROTEIN NUPO"/>
    <property type="match status" value="1"/>
</dbReference>
<dbReference type="PROSITE" id="PS00211">
    <property type="entry name" value="ABC_TRANSPORTER_1"/>
    <property type="match status" value="1"/>
</dbReference>
<evidence type="ECO:0000256" key="3">
    <source>
        <dbReference type="SAM" id="MobiDB-lite"/>
    </source>
</evidence>
<dbReference type="AlphaFoldDB" id="A0A7W9SML0"/>
<proteinExistence type="predicted"/>
<dbReference type="EMBL" id="JACHGW010000001">
    <property type="protein sequence ID" value="MBB6049120.1"/>
    <property type="molecule type" value="Genomic_DNA"/>
</dbReference>
<feature type="region of interest" description="Disordered" evidence="3">
    <location>
        <begin position="265"/>
        <end position="329"/>
    </location>
</feature>
<keyword evidence="5" id="KW-0762">Sugar transport</keyword>
<accession>A0A7W9SML0</accession>
<keyword evidence="5" id="KW-0813">Transport</keyword>
<keyword evidence="6" id="KW-1185">Reference proteome</keyword>
<dbReference type="Proteomes" id="UP000520814">
    <property type="component" value="Unassembled WGS sequence"/>
</dbReference>